<keyword evidence="2" id="KW-0732">Signal</keyword>
<feature type="compositionally biased region" description="Basic and acidic residues" evidence="1">
    <location>
        <begin position="111"/>
        <end position="121"/>
    </location>
</feature>
<feature type="signal peptide" evidence="2">
    <location>
        <begin position="1"/>
        <end position="25"/>
    </location>
</feature>
<evidence type="ECO:0000256" key="2">
    <source>
        <dbReference type="SAM" id="SignalP"/>
    </source>
</evidence>
<dbReference type="KEGG" id="acab:QRX50_00575"/>
<feature type="compositionally biased region" description="Low complexity" evidence="1">
    <location>
        <begin position="33"/>
        <end position="52"/>
    </location>
</feature>
<feature type="region of interest" description="Disordered" evidence="1">
    <location>
        <begin position="24"/>
        <end position="72"/>
    </location>
</feature>
<evidence type="ECO:0008006" key="5">
    <source>
        <dbReference type="Google" id="ProtNLM"/>
    </source>
</evidence>
<evidence type="ECO:0000256" key="1">
    <source>
        <dbReference type="SAM" id="MobiDB-lite"/>
    </source>
</evidence>
<dbReference type="PROSITE" id="PS51257">
    <property type="entry name" value="PROKAR_LIPOPROTEIN"/>
    <property type="match status" value="1"/>
</dbReference>
<feature type="chain" id="PRO_5040940294" description="Secreted protein" evidence="2">
    <location>
        <begin position="26"/>
        <end position="199"/>
    </location>
</feature>
<dbReference type="AlphaFoldDB" id="A0A9Y2IJ91"/>
<organism evidence="3 4">
    <name type="scientific">Amycolatopsis carbonis</name>
    <dbReference type="NCBI Taxonomy" id="715471"/>
    <lineage>
        <taxon>Bacteria</taxon>
        <taxon>Bacillati</taxon>
        <taxon>Actinomycetota</taxon>
        <taxon>Actinomycetes</taxon>
        <taxon>Pseudonocardiales</taxon>
        <taxon>Pseudonocardiaceae</taxon>
        <taxon>Amycolatopsis</taxon>
    </lineage>
</organism>
<reference evidence="3 4" key="1">
    <citation type="submission" date="2023-06" db="EMBL/GenBank/DDBJ databases">
        <authorList>
            <person name="Oyuntsetseg B."/>
            <person name="Kim S.B."/>
        </authorList>
    </citation>
    <scope>NUCLEOTIDE SEQUENCE [LARGE SCALE GENOMIC DNA]</scope>
    <source>
        <strain evidence="3 4">2-15</strain>
    </source>
</reference>
<evidence type="ECO:0000313" key="4">
    <source>
        <dbReference type="Proteomes" id="UP001236014"/>
    </source>
</evidence>
<accession>A0A9Y2IJ91</accession>
<sequence length="199" mass="20824">MRSSISFFVAGAAFVLLSACSGSPAAPQVATLDTGSASSGAPASSQATAADSDAGRPQLRLDSSPEEKQSYRDAYDSCLRTNGHAVLDGRHSGPAGDPNSPPGLDMNDDSPQSKKAEEACKGKLPLQPPELSPRTNPKFNDEFHAMVKCMTAKGAHVHVAPDTSVDPDGLTWQIDDGSSDTHDNLDKLADQCQLQAFAK</sequence>
<evidence type="ECO:0000313" key="3">
    <source>
        <dbReference type="EMBL" id="WIX79348.1"/>
    </source>
</evidence>
<proteinExistence type="predicted"/>
<keyword evidence="4" id="KW-1185">Reference proteome</keyword>
<name>A0A9Y2IJ91_9PSEU</name>
<protein>
    <recommendedName>
        <fullName evidence="5">Secreted protein</fullName>
    </recommendedName>
</protein>
<dbReference type="RefSeq" id="WP_285970037.1">
    <property type="nucleotide sequence ID" value="NZ_CP127294.1"/>
</dbReference>
<dbReference type="EMBL" id="CP127294">
    <property type="protein sequence ID" value="WIX79348.1"/>
    <property type="molecule type" value="Genomic_DNA"/>
</dbReference>
<dbReference type="Proteomes" id="UP001236014">
    <property type="component" value="Chromosome"/>
</dbReference>
<feature type="region of interest" description="Disordered" evidence="1">
    <location>
        <begin position="84"/>
        <end position="135"/>
    </location>
</feature>
<feature type="compositionally biased region" description="Basic and acidic residues" evidence="1">
    <location>
        <begin position="63"/>
        <end position="72"/>
    </location>
</feature>
<gene>
    <name evidence="3" type="ORF">QRX50_00575</name>
</gene>